<evidence type="ECO:0000256" key="3">
    <source>
        <dbReference type="ARBA" id="ARBA00022884"/>
    </source>
</evidence>
<proteinExistence type="predicted"/>
<feature type="domain" description="DUS-like FMN-binding" evidence="4">
    <location>
        <begin position="71"/>
        <end position="110"/>
    </location>
</feature>
<keyword evidence="1" id="KW-0820">tRNA-binding</keyword>
<dbReference type="InterPro" id="IPR035587">
    <property type="entry name" value="DUS-like_FMN-bd"/>
</dbReference>
<evidence type="ECO:0000313" key="5">
    <source>
        <dbReference type="EMBL" id="KAE9620176.1"/>
    </source>
</evidence>
<evidence type="ECO:0000256" key="2">
    <source>
        <dbReference type="ARBA" id="ARBA00022857"/>
    </source>
</evidence>
<reference evidence="6" key="1">
    <citation type="journal article" date="2020" name="Nat. Commun.">
        <title>Genome sequence of the cluster root forming white lupin.</title>
        <authorList>
            <person name="Hufnagel B."/>
            <person name="Marques A."/>
            <person name="Soriano A."/>
            <person name="Marques L."/>
            <person name="Divol F."/>
            <person name="Doumas P."/>
            <person name="Sallet E."/>
            <person name="Mancinotti D."/>
            <person name="Carrere S."/>
            <person name="Marande W."/>
            <person name="Arribat S."/>
            <person name="Keller J."/>
            <person name="Huneau C."/>
            <person name="Blein T."/>
            <person name="Aime D."/>
            <person name="Laguerre M."/>
            <person name="Taylor J."/>
            <person name="Schubert V."/>
            <person name="Nelson M."/>
            <person name="Geu-Flores F."/>
            <person name="Crespi M."/>
            <person name="Gallardo-Guerrero K."/>
            <person name="Delaux P.-M."/>
            <person name="Salse J."/>
            <person name="Berges H."/>
            <person name="Guyot R."/>
            <person name="Gouzy J."/>
            <person name="Peret B."/>
        </authorList>
    </citation>
    <scope>NUCLEOTIDE SEQUENCE [LARGE SCALE GENOMIC DNA]</scope>
    <source>
        <strain evidence="6">cv. Amiga</strain>
    </source>
</reference>
<sequence length="117" mass="13414">MKGMVKFAGYSFPFSFPPITCIITLNTSTFSHRSFCRSMFLSAAYTQKQQSYRKSESGVVAKCYLPPLFSVAPMMDWTDNHYRTLARIISKHAWLYTEMVAAETIVHQKDNLVTLDI</sequence>
<dbReference type="GO" id="GO:0017150">
    <property type="term" value="F:tRNA dihydrouridine synthase activity"/>
    <property type="evidence" value="ECO:0007669"/>
    <property type="project" value="InterPro"/>
</dbReference>
<dbReference type="Proteomes" id="UP000447434">
    <property type="component" value="Chromosome 1"/>
</dbReference>
<name>A0A6A4R4C8_LUPAL</name>
<dbReference type="SUPFAM" id="SSF51395">
    <property type="entry name" value="FMN-linked oxidoreductases"/>
    <property type="match status" value="1"/>
</dbReference>
<protein>
    <submittedName>
        <fullName evidence="5">Putative tRNA-dihydrouridine synthase, aldolase-type TIM barrel</fullName>
    </submittedName>
</protein>
<dbReference type="EMBL" id="WOCE01000001">
    <property type="protein sequence ID" value="KAE9620176.1"/>
    <property type="molecule type" value="Genomic_DNA"/>
</dbReference>
<keyword evidence="2" id="KW-0521">NADP</keyword>
<evidence type="ECO:0000313" key="6">
    <source>
        <dbReference type="Proteomes" id="UP000447434"/>
    </source>
</evidence>
<comment type="caution">
    <text evidence="5">The sequence shown here is derived from an EMBL/GenBank/DDBJ whole genome shotgun (WGS) entry which is preliminary data.</text>
</comment>
<dbReference type="AlphaFoldDB" id="A0A6A4R4C8"/>
<dbReference type="Pfam" id="PF01207">
    <property type="entry name" value="Dus"/>
    <property type="match status" value="1"/>
</dbReference>
<dbReference type="InterPro" id="IPR013785">
    <property type="entry name" value="Aldolase_TIM"/>
</dbReference>
<dbReference type="PANTHER" id="PTHR42907">
    <property type="entry name" value="FMN-LINKED OXIDOREDUCTASES SUPERFAMILY PROTEIN"/>
    <property type="match status" value="1"/>
</dbReference>
<evidence type="ECO:0000259" key="4">
    <source>
        <dbReference type="Pfam" id="PF01207"/>
    </source>
</evidence>
<evidence type="ECO:0000256" key="1">
    <source>
        <dbReference type="ARBA" id="ARBA00022555"/>
    </source>
</evidence>
<organism evidence="5 6">
    <name type="scientific">Lupinus albus</name>
    <name type="common">White lupine</name>
    <name type="synonym">Lupinus termis</name>
    <dbReference type="NCBI Taxonomy" id="3870"/>
    <lineage>
        <taxon>Eukaryota</taxon>
        <taxon>Viridiplantae</taxon>
        <taxon>Streptophyta</taxon>
        <taxon>Embryophyta</taxon>
        <taxon>Tracheophyta</taxon>
        <taxon>Spermatophyta</taxon>
        <taxon>Magnoliopsida</taxon>
        <taxon>eudicotyledons</taxon>
        <taxon>Gunneridae</taxon>
        <taxon>Pentapetalae</taxon>
        <taxon>rosids</taxon>
        <taxon>fabids</taxon>
        <taxon>Fabales</taxon>
        <taxon>Fabaceae</taxon>
        <taxon>Papilionoideae</taxon>
        <taxon>50 kb inversion clade</taxon>
        <taxon>genistoids sensu lato</taxon>
        <taxon>core genistoids</taxon>
        <taxon>Genisteae</taxon>
        <taxon>Lupinus</taxon>
    </lineage>
</organism>
<dbReference type="Gene3D" id="3.20.20.70">
    <property type="entry name" value="Aldolase class I"/>
    <property type="match status" value="1"/>
</dbReference>
<dbReference type="OrthoDB" id="10262250at2759"/>
<dbReference type="GO" id="GO:0000049">
    <property type="term" value="F:tRNA binding"/>
    <property type="evidence" value="ECO:0007669"/>
    <property type="project" value="UniProtKB-KW"/>
</dbReference>
<keyword evidence="6" id="KW-1185">Reference proteome</keyword>
<dbReference type="PANTHER" id="PTHR42907:SF1">
    <property type="entry name" value="FMN-LINKED OXIDOREDUCTASES SUPERFAMILY PROTEIN"/>
    <property type="match status" value="1"/>
</dbReference>
<accession>A0A6A4R4C8</accession>
<gene>
    <name evidence="5" type="ORF">Lalb_Chr01g0000371</name>
</gene>
<keyword evidence="3" id="KW-0694">RNA-binding</keyword>
<dbReference type="InterPro" id="IPR004653">
    <property type="entry name" value="DusA"/>
</dbReference>